<proteinExistence type="predicted"/>
<evidence type="ECO:0000313" key="2">
    <source>
        <dbReference type="Proteomes" id="UP000475666"/>
    </source>
</evidence>
<sequence>MDASAAFPRGGWGDGVEPCPSLIVLSVETTGIALNSQAWVILLPTRWLVQIISKGANHAIGQRVIPKLGSAYGARISHST</sequence>
<accession>A0A6G3T9H1</accession>
<dbReference type="Proteomes" id="UP000475666">
    <property type="component" value="Unassembled WGS sequence"/>
</dbReference>
<name>A0A6G3T9H1_9ACTN</name>
<dbReference type="AlphaFoldDB" id="A0A6G3T9H1"/>
<dbReference type="RefSeq" id="WP_164271480.1">
    <property type="nucleotide sequence ID" value="NZ_JAAGMQ010000173.1"/>
</dbReference>
<dbReference type="EMBL" id="JAAGMQ010000173">
    <property type="protein sequence ID" value="NEC32681.1"/>
    <property type="molecule type" value="Genomic_DNA"/>
</dbReference>
<gene>
    <name evidence="1" type="ORF">G3I66_05735</name>
</gene>
<comment type="caution">
    <text evidence="1">The sequence shown here is derived from an EMBL/GenBank/DDBJ whole genome shotgun (WGS) entry which is preliminary data.</text>
</comment>
<reference evidence="1 2" key="1">
    <citation type="submission" date="2020-01" db="EMBL/GenBank/DDBJ databases">
        <title>Insect and environment-associated Actinomycetes.</title>
        <authorList>
            <person name="Currrie C."/>
            <person name="Chevrette M."/>
            <person name="Carlson C."/>
            <person name="Stubbendieck R."/>
            <person name="Wendt-Pienkowski E."/>
        </authorList>
    </citation>
    <scope>NUCLEOTIDE SEQUENCE [LARGE SCALE GENOMIC DNA]</scope>
    <source>
        <strain evidence="1 2">SID7739</strain>
    </source>
</reference>
<evidence type="ECO:0000313" key="1">
    <source>
        <dbReference type="EMBL" id="NEC32681.1"/>
    </source>
</evidence>
<protein>
    <submittedName>
        <fullName evidence="1">Uncharacterized protein</fullName>
    </submittedName>
</protein>
<organism evidence="1 2">
    <name type="scientific">Streptomyces rubrogriseus</name>
    <dbReference type="NCBI Taxonomy" id="194673"/>
    <lineage>
        <taxon>Bacteria</taxon>
        <taxon>Bacillati</taxon>
        <taxon>Actinomycetota</taxon>
        <taxon>Actinomycetes</taxon>
        <taxon>Kitasatosporales</taxon>
        <taxon>Streptomycetaceae</taxon>
        <taxon>Streptomyces</taxon>
        <taxon>Streptomyces violaceoruber group</taxon>
    </lineage>
</organism>